<evidence type="ECO:0000313" key="1">
    <source>
        <dbReference type="EMBL" id="JAH91542.1"/>
    </source>
</evidence>
<dbReference type="AlphaFoldDB" id="A0A0E9WMF7"/>
<accession>A0A0E9WMF7</accession>
<sequence>MFLGRTFTYLASAGLDKGLVKNHKLEKVCLLSSSSLYIHVHR</sequence>
<organism evidence="1">
    <name type="scientific">Anguilla anguilla</name>
    <name type="common">European freshwater eel</name>
    <name type="synonym">Muraena anguilla</name>
    <dbReference type="NCBI Taxonomy" id="7936"/>
    <lineage>
        <taxon>Eukaryota</taxon>
        <taxon>Metazoa</taxon>
        <taxon>Chordata</taxon>
        <taxon>Craniata</taxon>
        <taxon>Vertebrata</taxon>
        <taxon>Euteleostomi</taxon>
        <taxon>Actinopterygii</taxon>
        <taxon>Neopterygii</taxon>
        <taxon>Teleostei</taxon>
        <taxon>Anguilliformes</taxon>
        <taxon>Anguillidae</taxon>
        <taxon>Anguilla</taxon>
    </lineage>
</organism>
<reference evidence="1" key="1">
    <citation type="submission" date="2014-11" db="EMBL/GenBank/DDBJ databases">
        <authorList>
            <person name="Amaro Gonzalez C."/>
        </authorList>
    </citation>
    <scope>NUCLEOTIDE SEQUENCE</scope>
</reference>
<reference evidence="1" key="2">
    <citation type="journal article" date="2015" name="Fish Shellfish Immunol.">
        <title>Early steps in the European eel (Anguilla anguilla)-Vibrio vulnificus interaction in the gills: Role of the RtxA13 toxin.</title>
        <authorList>
            <person name="Callol A."/>
            <person name="Pajuelo D."/>
            <person name="Ebbesson L."/>
            <person name="Teles M."/>
            <person name="MacKenzie S."/>
            <person name="Amaro C."/>
        </authorList>
    </citation>
    <scope>NUCLEOTIDE SEQUENCE</scope>
</reference>
<name>A0A0E9WMF7_ANGAN</name>
<protein>
    <submittedName>
        <fullName evidence="1">Uncharacterized protein</fullName>
    </submittedName>
</protein>
<proteinExistence type="predicted"/>
<dbReference type="EMBL" id="GBXM01017035">
    <property type="protein sequence ID" value="JAH91542.1"/>
    <property type="molecule type" value="Transcribed_RNA"/>
</dbReference>